<comment type="subcellular location">
    <subcellularLocation>
        <location evidence="1">Cell membrane</location>
        <topology evidence="1">Multi-pass membrane protein</topology>
    </subcellularLocation>
</comment>
<evidence type="ECO:0000256" key="6">
    <source>
        <dbReference type="SAM" id="Phobius"/>
    </source>
</evidence>
<proteinExistence type="predicted"/>
<feature type="domain" description="ABC3 transporter permease C-terminal" evidence="7">
    <location>
        <begin position="479"/>
        <end position="580"/>
    </location>
</feature>
<feature type="transmembrane region" description="Helical" evidence="6">
    <location>
        <begin position="478"/>
        <end position="500"/>
    </location>
</feature>
<accession>A0A1M5WBG5</accession>
<keyword evidence="5 6" id="KW-0472">Membrane</keyword>
<name>A0A1M5WBG5_9FIRM</name>
<evidence type="ECO:0000259" key="7">
    <source>
        <dbReference type="Pfam" id="PF02687"/>
    </source>
</evidence>
<dbReference type="EMBL" id="FQXV01000003">
    <property type="protein sequence ID" value="SHH84768.1"/>
    <property type="molecule type" value="Genomic_DNA"/>
</dbReference>
<sequence>MIFGKSLKQLFRTPVTAALFMVLFAIAAFFVCTGTIIWARNQAAIKTYENVFMTIGTVRQRPTSMEITERWDAFTKDYIRKSAPSYSSIVPPSVLDFDRAGYMLGPEKRPFYGAWRPDLCLWPEDTHYRLNVPFVVEVMPLEDCVPDSPVQVQIKSVLGKSPEYALLPIKAGDVVFLCDHYNDNPQRLYAGKTYLMCLRSNGTHDPQDVYGPVEYVPQAVTFSTQYRPDGTLTEDKITPPAIQEVIDGFYETEDGRHWLEYAGAIYNSYQTVPVLPTNRTQLLLPFYNGTAYVSRGEDITSEEYETGERVCLVSENFAKLNNITPGDTLRLPLYFADYQNAPNDRFPEVDHTTIGGAFEWNIGSPLNADGEPYPVFSDHDYTVKGIYSNMPGTDAAYAMGANTVVIPAASVRESDADNILAYGSMKDTTTTFQIPNGTIETFMKNWLLQGNAELDFTFHDRGYTQLHSGLENMKRISVLFLAIGSAMSLALVFFFCHVFISKNKMRTAIERMLGYTRKQCAASLLSGFLLAAVLAVAVGAAAGIYAEKQIANKLISQQYYDTSFTVGPLGGDGVALKERTPSGLYSPAAGLALLLTTTLVSVVFMRGNVKEEPLKLLGGRKE</sequence>
<evidence type="ECO:0000313" key="8">
    <source>
        <dbReference type="EMBL" id="SHH84768.1"/>
    </source>
</evidence>
<keyword evidence="9" id="KW-1185">Reference proteome</keyword>
<feature type="transmembrane region" description="Helical" evidence="6">
    <location>
        <begin position="521"/>
        <end position="546"/>
    </location>
</feature>
<reference evidence="8 9" key="1">
    <citation type="submission" date="2016-11" db="EMBL/GenBank/DDBJ databases">
        <authorList>
            <person name="Jaros S."/>
            <person name="Januszkiewicz K."/>
            <person name="Wedrychowicz H."/>
        </authorList>
    </citation>
    <scope>NUCLEOTIDE SEQUENCE [LARGE SCALE GENOMIC DNA]</scope>
    <source>
        <strain evidence="8 9">DSM 10068</strain>
    </source>
</reference>
<dbReference type="STRING" id="1123282.SAMN02745823_01171"/>
<feature type="transmembrane region" description="Helical" evidence="6">
    <location>
        <begin position="15"/>
        <end position="39"/>
    </location>
</feature>
<dbReference type="Pfam" id="PF02687">
    <property type="entry name" value="FtsX"/>
    <property type="match status" value="1"/>
</dbReference>
<evidence type="ECO:0000256" key="3">
    <source>
        <dbReference type="ARBA" id="ARBA00022692"/>
    </source>
</evidence>
<evidence type="ECO:0000256" key="1">
    <source>
        <dbReference type="ARBA" id="ARBA00004651"/>
    </source>
</evidence>
<dbReference type="GO" id="GO:0005886">
    <property type="term" value="C:plasma membrane"/>
    <property type="evidence" value="ECO:0007669"/>
    <property type="project" value="UniProtKB-SubCell"/>
</dbReference>
<evidence type="ECO:0000313" key="9">
    <source>
        <dbReference type="Proteomes" id="UP000183995"/>
    </source>
</evidence>
<dbReference type="Proteomes" id="UP000183995">
    <property type="component" value="Unassembled WGS sequence"/>
</dbReference>
<keyword evidence="4 6" id="KW-1133">Transmembrane helix</keyword>
<gene>
    <name evidence="8" type="ORF">SAMN02745823_01171</name>
</gene>
<keyword evidence="2" id="KW-1003">Cell membrane</keyword>
<protein>
    <submittedName>
        <fullName evidence="8">FtsX-like permease family protein</fullName>
    </submittedName>
</protein>
<feature type="transmembrane region" description="Helical" evidence="6">
    <location>
        <begin position="584"/>
        <end position="605"/>
    </location>
</feature>
<evidence type="ECO:0000256" key="5">
    <source>
        <dbReference type="ARBA" id="ARBA00023136"/>
    </source>
</evidence>
<evidence type="ECO:0000256" key="4">
    <source>
        <dbReference type="ARBA" id="ARBA00022989"/>
    </source>
</evidence>
<dbReference type="InterPro" id="IPR003838">
    <property type="entry name" value="ABC3_permease_C"/>
</dbReference>
<dbReference type="AlphaFoldDB" id="A0A1M5WBG5"/>
<organism evidence="8 9">
    <name type="scientific">Sporobacter termitidis DSM 10068</name>
    <dbReference type="NCBI Taxonomy" id="1123282"/>
    <lineage>
        <taxon>Bacteria</taxon>
        <taxon>Bacillati</taxon>
        <taxon>Bacillota</taxon>
        <taxon>Clostridia</taxon>
        <taxon>Eubacteriales</taxon>
        <taxon>Oscillospiraceae</taxon>
        <taxon>Sporobacter</taxon>
    </lineage>
</organism>
<evidence type="ECO:0000256" key="2">
    <source>
        <dbReference type="ARBA" id="ARBA00022475"/>
    </source>
</evidence>
<keyword evidence="3 6" id="KW-0812">Transmembrane</keyword>